<dbReference type="PRINTS" id="PR00080">
    <property type="entry name" value="SDRFAMILY"/>
</dbReference>
<dbReference type="KEGG" id="ahm:TL08_15125"/>
<comment type="similarity">
    <text evidence="1 3">Belongs to the short-chain dehydrogenases/reductases (SDR) family.</text>
</comment>
<dbReference type="InterPro" id="IPR002347">
    <property type="entry name" value="SDR_fam"/>
</dbReference>
<evidence type="ECO:0000256" key="1">
    <source>
        <dbReference type="ARBA" id="ARBA00006484"/>
    </source>
</evidence>
<dbReference type="PRINTS" id="PR00081">
    <property type="entry name" value="GDHRDH"/>
</dbReference>
<organism evidence="4 5">
    <name type="scientific">Actinoalloteichus hymeniacidonis</name>
    <dbReference type="NCBI Taxonomy" id="340345"/>
    <lineage>
        <taxon>Bacteria</taxon>
        <taxon>Bacillati</taxon>
        <taxon>Actinomycetota</taxon>
        <taxon>Actinomycetes</taxon>
        <taxon>Pseudonocardiales</taxon>
        <taxon>Pseudonocardiaceae</taxon>
        <taxon>Actinoalloteichus</taxon>
    </lineage>
</organism>
<evidence type="ECO:0000256" key="2">
    <source>
        <dbReference type="ARBA" id="ARBA00023002"/>
    </source>
</evidence>
<dbReference type="PANTHER" id="PTHR45024">
    <property type="entry name" value="DEHYDROGENASES, SHORT CHAIN"/>
    <property type="match status" value="1"/>
</dbReference>
<dbReference type="RefSeq" id="WP_069849761.1">
    <property type="nucleotide sequence ID" value="NZ_CP014859.1"/>
</dbReference>
<evidence type="ECO:0000313" key="5">
    <source>
        <dbReference type="Proteomes" id="UP000095210"/>
    </source>
</evidence>
<dbReference type="Proteomes" id="UP000095210">
    <property type="component" value="Chromosome"/>
</dbReference>
<dbReference type="InterPro" id="IPR051687">
    <property type="entry name" value="Peroxisomal_Beta-Oxidation"/>
</dbReference>
<dbReference type="GO" id="GO:0016491">
    <property type="term" value="F:oxidoreductase activity"/>
    <property type="evidence" value="ECO:0007669"/>
    <property type="project" value="UniProtKB-KW"/>
</dbReference>
<reference evidence="5" key="1">
    <citation type="submission" date="2016-03" db="EMBL/GenBank/DDBJ databases">
        <title>Complete genome sequence of the type strain Actinoalloteichus hymeniacidonis DSM 45092.</title>
        <authorList>
            <person name="Schaffert L."/>
            <person name="Albersmeier A."/>
            <person name="Winkler A."/>
            <person name="Kalinowski J."/>
            <person name="Zotchev S."/>
            <person name="Ruckert C."/>
        </authorList>
    </citation>
    <scope>NUCLEOTIDE SEQUENCE [LARGE SCALE GENOMIC DNA]</scope>
    <source>
        <strain evidence="5">HPA177(T) (DSM 45092(T))</strain>
    </source>
</reference>
<dbReference type="Gene3D" id="3.40.50.720">
    <property type="entry name" value="NAD(P)-binding Rossmann-like Domain"/>
    <property type="match status" value="1"/>
</dbReference>
<dbReference type="CDD" id="cd05233">
    <property type="entry name" value="SDR_c"/>
    <property type="match status" value="1"/>
</dbReference>
<accession>A0AAC9HR22</accession>
<proteinExistence type="inferred from homology"/>
<keyword evidence="2" id="KW-0560">Oxidoreductase</keyword>
<dbReference type="Pfam" id="PF00106">
    <property type="entry name" value="adh_short"/>
    <property type="match status" value="1"/>
</dbReference>
<evidence type="ECO:0008006" key="6">
    <source>
        <dbReference type="Google" id="ProtNLM"/>
    </source>
</evidence>
<keyword evidence="5" id="KW-1185">Reference proteome</keyword>
<dbReference type="InterPro" id="IPR036291">
    <property type="entry name" value="NAD(P)-bd_dom_sf"/>
</dbReference>
<dbReference type="PANTHER" id="PTHR45024:SF2">
    <property type="entry name" value="SCP2 DOMAIN-CONTAINING PROTEIN"/>
    <property type="match status" value="1"/>
</dbReference>
<dbReference type="AlphaFoldDB" id="A0AAC9HR22"/>
<evidence type="ECO:0000256" key="3">
    <source>
        <dbReference type="RuleBase" id="RU000363"/>
    </source>
</evidence>
<dbReference type="EMBL" id="CP014859">
    <property type="protein sequence ID" value="AOS63834.1"/>
    <property type="molecule type" value="Genomic_DNA"/>
</dbReference>
<name>A0AAC9HR22_9PSEU</name>
<gene>
    <name evidence="4" type="ORF">TL08_15125</name>
</gene>
<evidence type="ECO:0000313" key="4">
    <source>
        <dbReference type="EMBL" id="AOS63834.1"/>
    </source>
</evidence>
<sequence length="282" mass="29321">MGVLDGKAVVITGAGRGLGRAYAMHAANEGASVLVNDVDGEFAHEVAIEIRSAGGIAVADDCSVADPDQAHELIERALHSFGAIDGLVNNAALNYQAPPWEIDPERMRALIEVNVLGPLYCGTSAIAAMREQQAGGSIVNIVSGAMLGQRGAAAYSASKGALASTTFSWAAELVGTGIRANGVAPLAYTRMVRSDAAKRACPPELTPEQVAPVVTYLLSDLSAGLTGQIIRFVGGKMHLLRQPAVKHPVVERPRWEVGDVAAAMAGPLSSALEPAPRVRWAL</sequence>
<dbReference type="SUPFAM" id="SSF51735">
    <property type="entry name" value="NAD(P)-binding Rossmann-fold domains"/>
    <property type="match status" value="1"/>
</dbReference>
<protein>
    <recommendedName>
        <fullName evidence="6">Short-chain alcohol dehydrogenase</fullName>
    </recommendedName>
</protein>